<evidence type="ECO:0000259" key="3">
    <source>
        <dbReference type="Pfam" id="PF00171"/>
    </source>
</evidence>
<sequence length="135" mass="14108">MQLRTDLHIGGRWRAGAGDARFPVIDPCDGTTIAQFAVATEQDCVDAVEAADAAGPGWAATRRASGASCCAPCSSCCGPSAPRWRRSSCGRTARRFRTRWVRPTTRSSSSAGSPRKRCASAGTSGSPLRVTSTSS</sequence>
<keyword evidence="1" id="KW-0560">Oxidoreductase</keyword>
<proteinExistence type="predicted"/>
<protein>
    <submittedName>
        <fullName evidence="4">Aldehyde dehydrogenase family protein</fullName>
    </submittedName>
</protein>
<dbReference type="Proteomes" id="UP001324287">
    <property type="component" value="Chromosome"/>
</dbReference>
<reference evidence="4 5" key="1">
    <citation type="submission" date="2023-12" db="EMBL/GenBank/DDBJ databases">
        <title>Blastococcus brunescens sp. nov., an actonobacterium isolated from sandstone collected in sahara desert.</title>
        <authorList>
            <person name="Gtari M."/>
            <person name="Ghodhbane F."/>
        </authorList>
    </citation>
    <scope>NUCLEOTIDE SEQUENCE [LARGE SCALE GENOMIC DNA]</scope>
    <source>
        <strain evidence="4 5">BMG 8361</strain>
    </source>
</reference>
<feature type="region of interest" description="Disordered" evidence="2">
    <location>
        <begin position="100"/>
        <end position="135"/>
    </location>
</feature>
<dbReference type="Pfam" id="PF00171">
    <property type="entry name" value="Aldedh"/>
    <property type="match status" value="1"/>
</dbReference>
<dbReference type="InterPro" id="IPR016162">
    <property type="entry name" value="Ald_DH_N"/>
</dbReference>
<gene>
    <name evidence="4" type="ORF">U6N30_23805</name>
</gene>
<feature type="domain" description="Aldehyde dehydrogenase" evidence="3">
    <location>
        <begin position="13"/>
        <end position="63"/>
    </location>
</feature>
<dbReference type="InterPro" id="IPR015590">
    <property type="entry name" value="Aldehyde_DH_dom"/>
</dbReference>
<evidence type="ECO:0000256" key="2">
    <source>
        <dbReference type="SAM" id="MobiDB-lite"/>
    </source>
</evidence>
<keyword evidence="5" id="KW-1185">Reference proteome</keyword>
<evidence type="ECO:0000256" key="1">
    <source>
        <dbReference type="ARBA" id="ARBA00023002"/>
    </source>
</evidence>
<evidence type="ECO:0000313" key="5">
    <source>
        <dbReference type="Proteomes" id="UP001324287"/>
    </source>
</evidence>
<accession>A0ABZ1AWD8</accession>
<dbReference type="Gene3D" id="3.40.605.10">
    <property type="entry name" value="Aldehyde Dehydrogenase, Chain A, domain 1"/>
    <property type="match status" value="1"/>
</dbReference>
<dbReference type="EMBL" id="CP141261">
    <property type="protein sequence ID" value="WRL62876.1"/>
    <property type="molecule type" value="Genomic_DNA"/>
</dbReference>
<organism evidence="4 5">
    <name type="scientific">Blastococcus brunescens</name>
    <dbReference type="NCBI Taxonomy" id="1564165"/>
    <lineage>
        <taxon>Bacteria</taxon>
        <taxon>Bacillati</taxon>
        <taxon>Actinomycetota</taxon>
        <taxon>Actinomycetes</taxon>
        <taxon>Geodermatophilales</taxon>
        <taxon>Geodermatophilaceae</taxon>
        <taxon>Blastococcus</taxon>
    </lineage>
</organism>
<dbReference type="InterPro" id="IPR016161">
    <property type="entry name" value="Ald_DH/histidinol_DH"/>
</dbReference>
<name>A0ABZ1AWD8_9ACTN</name>
<dbReference type="SUPFAM" id="SSF53720">
    <property type="entry name" value="ALDH-like"/>
    <property type="match status" value="1"/>
</dbReference>
<feature type="compositionally biased region" description="Polar residues" evidence="2">
    <location>
        <begin position="121"/>
        <end position="135"/>
    </location>
</feature>
<evidence type="ECO:0000313" key="4">
    <source>
        <dbReference type="EMBL" id="WRL62876.1"/>
    </source>
</evidence>